<dbReference type="NCBIfam" id="TIGR01630">
    <property type="entry name" value="psiM2_ORF9"/>
    <property type="match status" value="1"/>
</dbReference>
<dbReference type="Proteomes" id="UP000035170">
    <property type="component" value="Unassembled WGS sequence"/>
</dbReference>
<name>A0A0H2LWS9_VARPD</name>
<sequence length="542" mass="61964">MAKKLRLLKDKEFLQELSAYAEEQRRLVEAECDGFSTDPVQRLTRIARTRNDFQEFCRVYFPHYVKPALSVFHEWLYSAFPKLVDMPTGQLMNVSAPRGEAKSTLGTQLGSLWLIMTGRKRFIPIVMDALGQAATMLEAVKVELESNPRLQMDYPDVCGPGRVWNAGVIVTRNNIKVQAFGSGTRMRGLRHGPYRPDMVFLDDIENDENVRSKEQRDKVEAWVKKVVLPLGPPDGSMDVLYLNTILAYDSVANRLHSNPQWRTRRKFRAIIQWPDNMNLWQKWEELYVNQNDEESADVELEESKADAFYRENKAEMDQGAIVSWPGMRPLLKLMQIRAGDHHAFDCEYQNDPTNSEGSFFQLLQFWVEPCRNWVFYGAHDPSLGKNNKGRDPSASLVGGFDREHGVLDVVEAIVARRVPDKQISDIISLQREYLAIVWGFESVQFQEFMRTELVKRSAAAGVPVPAVPLIPHGDKDLRIESMSPHVANGLIRFRQAHTVLNSQLRHWPEADHDDGPDALHMLWMIAVSRAGGIPTIRLGKRK</sequence>
<dbReference type="PATRIC" id="fig|34073.19.peg.4097"/>
<gene>
    <name evidence="1" type="ORF">VPARA_40020</name>
</gene>
<evidence type="ECO:0008006" key="3">
    <source>
        <dbReference type="Google" id="ProtNLM"/>
    </source>
</evidence>
<keyword evidence="2" id="KW-1185">Reference proteome</keyword>
<proteinExistence type="predicted"/>
<organism evidence="1 2">
    <name type="scientific">Variovorax paradoxus</name>
    <dbReference type="NCBI Taxonomy" id="34073"/>
    <lineage>
        <taxon>Bacteria</taxon>
        <taxon>Pseudomonadati</taxon>
        <taxon>Pseudomonadota</taxon>
        <taxon>Betaproteobacteria</taxon>
        <taxon>Burkholderiales</taxon>
        <taxon>Comamonadaceae</taxon>
        <taxon>Variovorax</taxon>
    </lineage>
</organism>
<dbReference type="EMBL" id="JZWI01000021">
    <property type="protein sequence ID" value="KLN54698.1"/>
    <property type="molecule type" value="Genomic_DNA"/>
</dbReference>
<dbReference type="AlphaFoldDB" id="A0A0H2LWS9"/>
<dbReference type="InterPro" id="IPR006517">
    <property type="entry name" value="Phage_terminase_lsu-like_C"/>
</dbReference>
<evidence type="ECO:0000313" key="1">
    <source>
        <dbReference type="EMBL" id="KLN54698.1"/>
    </source>
</evidence>
<accession>A0A0H2LWS9</accession>
<dbReference type="Gene3D" id="3.40.50.300">
    <property type="entry name" value="P-loop containing nucleotide triphosphate hydrolases"/>
    <property type="match status" value="1"/>
</dbReference>
<reference evidence="1 2" key="1">
    <citation type="submission" date="2015-03" db="EMBL/GenBank/DDBJ databases">
        <title>Genome sequence of Variovorax paradoxus TBEA6.</title>
        <authorList>
            <person name="Poehlein A."/>
            <person name="Schuldes J."/>
            <person name="Wuebbeler J.H."/>
            <person name="Hiessl S."/>
            <person name="Steinbuechel A."/>
            <person name="Daniel R."/>
        </authorList>
    </citation>
    <scope>NUCLEOTIDE SEQUENCE [LARGE SCALE GENOMIC DNA]</scope>
    <source>
        <strain evidence="1 2">TBEA6</strain>
    </source>
</reference>
<evidence type="ECO:0000313" key="2">
    <source>
        <dbReference type="Proteomes" id="UP000035170"/>
    </source>
</evidence>
<dbReference type="InterPro" id="IPR027417">
    <property type="entry name" value="P-loop_NTPase"/>
</dbReference>
<comment type="caution">
    <text evidence="1">The sequence shown here is derived from an EMBL/GenBank/DDBJ whole genome shotgun (WGS) entry which is preliminary data.</text>
</comment>
<protein>
    <recommendedName>
        <fullName evidence="3">Phage protein</fullName>
    </recommendedName>
</protein>
<dbReference type="RefSeq" id="WP_047785750.1">
    <property type="nucleotide sequence ID" value="NZ_JZWI01000021.1"/>
</dbReference>